<evidence type="ECO:0000313" key="3">
    <source>
        <dbReference type="Proteomes" id="UP000076722"/>
    </source>
</evidence>
<feature type="transmembrane region" description="Helical" evidence="1">
    <location>
        <begin position="6"/>
        <end position="27"/>
    </location>
</feature>
<name>A0A164Y279_9AGAM</name>
<organism evidence="2 3">
    <name type="scientific">Sistotremastrum niveocremeum HHB9708</name>
    <dbReference type="NCBI Taxonomy" id="1314777"/>
    <lineage>
        <taxon>Eukaryota</taxon>
        <taxon>Fungi</taxon>
        <taxon>Dikarya</taxon>
        <taxon>Basidiomycota</taxon>
        <taxon>Agaricomycotina</taxon>
        <taxon>Agaricomycetes</taxon>
        <taxon>Sistotremastrales</taxon>
        <taxon>Sistotremastraceae</taxon>
        <taxon>Sertulicium</taxon>
        <taxon>Sertulicium niveocremeum</taxon>
    </lineage>
</organism>
<protein>
    <submittedName>
        <fullName evidence="2">Uncharacterized protein</fullName>
    </submittedName>
</protein>
<dbReference type="AlphaFoldDB" id="A0A164Y279"/>
<keyword evidence="1" id="KW-0812">Transmembrane</keyword>
<accession>A0A164Y279</accession>
<dbReference type="EMBL" id="KV419399">
    <property type="protein sequence ID" value="KZS96513.1"/>
    <property type="molecule type" value="Genomic_DNA"/>
</dbReference>
<keyword evidence="1" id="KW-0472">Membrane</keyword>
<keyword evidence="3" id="KW-1185">Reference proteome</keyword>
<evidence type="ECO:0000313" key="2">
    <source>
        <dbReference type="EMBL" id="KZS96513.1"/>
    </source>
</evidence>
<reference evidence="2 3" key="1">
    <citation type="journal article" date="2016" name="Mol. Biol. Evol.">
        <title>Comparative Genomics of Early-Diverging Mushroom-Forming Fungi Provides Insights into the Origins of Lignocellulose Decay Capabilities.</title>
        <authorList>
            <person name="Nagy L.G."/>
            <person name="Riley R."/>
            <person name="Tritt A."/>
            <person name="Adam C."/>
            <person name="Daum C."/>
            <person name="Floudas D."/>
            <person name="Sun H."/>
            <person name="Yadav J.S."/>
            <person name="Pangilinan J."/>
            <person name="Larsson K.H."/>
            <person name="Matsuura K."/>
            <person name="Barry K."/>
            <person name="Labutti K."/>
            <person name="Kuo R."/>
            <person name="Ohm R.A."/>
            <person name="Bhattacharya S.S."/>
            <person name="Shirouzu T."/>
            <person name="Yoshinaga Y."/>
            <person name="Martin F.M."/>
            <person name="Grigoriev I.V."/>
            <person name="Hibbett D.S."/>
        </authorList>
    </citation>
    <scope>NUCLEOTIDE SEQUENCE [LARGE SCALE GENOMIC DNA]</scope>
    <source>
        <strain evidence="2 3">HHB9708</strain>
    </source>
</reference>
<gene>
    <name evidence="2" type="ORF">SISNIDRAFT_451276</name>
</gene>
<evidence type="ECO:0000256" key="1">
    <source>
        <dbReference type="SAM" id="Phobius"/>
    </source>
</evidence>
<proteinExistence type="predicted"/>
<sequence>MDVRAIYIALTALCSRMSILVSIYDVVCQIKRRIGYVVQTSSVETRECHHQTSPVVDTFWTLKKLIEIQ</sequence>
<dbReference type="Proteomes" id="UP000076722">
    <property type="component" value="Unassembled WGS sequence"/>
</dbReference>
<keyword evidence="1" id="KW-1133">Transmembrane helix</keyword>